<evidence type="ECO:0000313" key="1">
    <source>
        <dbReference type="EMBL" id="VEL42481.1"/>
    </source>
</evidence>
<name>A0A448XQN7_9PLAT</name>
<keyword evidence="2" id="KW-1185">Reference proteome</keyword>
<protein>
    <submittedName>
        <fullName evidence="1">Uncharacterized protein</fullName>
    </submittedName>
</protein>
<accession>A0A448XQN7</accession>
<dbReference type="Proteomes" id="UP000784294">
    <property type="component" value="Unassembled WGS sequence"/>
</dbReference>
<organism evidence="1 2">
    <name type="scientific">Protopolystoma xenopodis</name>
    <dbReference type="NCBI Taxonomy" id="117903"/>
    <lineage>
        <taxon>Eukaryota</taxon>
        <taxon>Metazoa</taxon>
        <taxon>Spiralia</taxon>
        <taxon>Lophotrochozoa</taxon>
        <taxon>Platyhelminthes</taxon>
        <taxon>Monogenea</taxon>
        <taxon>Polyopisthocotylea</taxon>
        <taxon>Polystomatidea</taxon>
        <taxon>Polystomatidae</taxon>
        <taxon>Protopolystoma</taxon>
    </lineage>
</organism>
<reference evidence="1" key="1">
    <citation type="submission" date="2018-11" db="EMBL/GenBank/DDBJ databases">
        <authorList>
            <consortium name="Pathogen Informatics"/>
        </authorList>
    </citation>
    <scope>NUCLEOTIDE SEQUENCE</scope>
</reference>
<dbReference type="AlphaFoldDB" id="A0A448XQN7"/>
<gene>
    <name evidence="1" type="ORF">PXEA_LOCUS35921</name>
</gene>
<proteinExistence type="predicted"/>
<comment type="caution">
    <text evidence="1">The sequence shown here is derived from an EMBL/GenBank/DDBJ whole genome shotgun (WGS) entry which is preliminary data.</text>
</comment>
<sequence length="161" mass="17236">MPCSCTSLCTAVIPSSRLLPWVPLGQHILGRYAIKVTNQNASLLPTECDDATDCVMISCWCGVQGRACLSATQLRPTEGGLVASWGLTSKEREAASSLAFADMIDTWPMRLYRHNSRPPGSGCQAETSSAQLSTTSAIGDRLDQCLGKGRDQSLALPDWSS</sequence>
<dbReference type="EMBL" id="CAAALY010274631">
    <property type="protein sequence ID" value="VEL42481.1"/>
    <property type="molecule type" value="Genomic_DNA"/>
</dbReference>
<evidence type="ECO:0000313" key="2">
    <source>
        <dbReference type="Proteomes" id="UP000784294"/>
    </source>
</evidence>